<keyword evidence="3 7" id="KW-0808">Transferase</keyword>
<sequence>MKELFRVGNLGIYVFGVAIAFGMLAGLWVMMKEARRKGMDSSKMLDLALYTMIAAVVGARIYYILAFNFDHYLQNPIEIFHFRSGGLSIQGALISGILYALWYTKKNNISFLKAADTFAPGIIIGQAIGRIGCDVFGVPMKNIYPWAVKVGNQLLHPAQLYEMFLDLILFAYLWRGRTRIKYNGELFIKYIIGFSINRAIVEFFRSNPIVIQPFSIAHMTSFVIIVLALFIGRIIKRKQSDFQKDLVGSEANVSILEYVFIAAIGLIGTWIYYNIHS</sequence>
<dbReference type="PANTHER" id="PTHR30589:SF0">
    <property type="entry name" value="PHOSPHATIDYLGLYCEROL--PROLIPOPROTEIN DIACYLGLYCERYL TRANSFERASE"/>
    <property type="match status" value="1"/>
</dbReference>
<comment type="subcellular location">
    <subcellularLocation>
        <location evidence="7">Cell membrane</location>
        <topology evidence="7">Multi-pass membrane protein</topology>
    </subcellularLocation>
</comment>
<evidence type="ECO:0000256" key="4">
    <source>
        <dbReference type="ARBA" id="ARBA00022692"/>
    </source>
</evidence>
<keyword evidence="4 7" id="KW-0812">Transmembrane</keyword>
<proteinExistence type="inferred from homology"/>
<evidence type="ECO:0000256" key="5">
    <source>
        <dbReference type="ARBA" id="ARBA00022989"/>
    </source>
</evidence>
<dbReference type="Proteomes" id="UP000579281">
    <property type="component" value="Unassembled WGS sequence"/>
</dbReference>
<keyword evidence="2 7" id="KW-1003">Cell membrane</keyword>
<keyword evidence="6 7" id="KW-0472">Membrane</keyword>
<feature type="transmembrane region" description="Helical" evidence="7">
    <location>
        <begin position="186"/>
        <end position="204"/>
    </location>
</feature>
<evidence type="ECO:0000256" key="1">
    <source>
        <dbReference type="ARBA" id="ARBA00007150"/>
    </source>
</evidence>
<dbReference type="RefSeq" id="WP_184311775.1">
    <property type="nucleotide sequence ID" value="NZ_JACHEN010000022.1"/>
</dbReference>
<dbReference type="PANTHER" id="PTHR30589">
    <property type="entry name" value="PROLIPOPROTEIN DIACYLGLYCERYL TRANSFERASE"/>
    <property type="match status" value="1"/>
</dbReference>
<name>A0A841L4E9_9FIRM</name>
<evidence type="ECO:0000313" key="9">
    <source>
        <dbReference type="Proteomes" id="UP000579281"/>
    </source>
</evidence>
<keyword evidence="8" id="KW-0449">Lipoprotein</keyword>
<dbReference type="AlphaFoldDB" id="A0A841L4E9"/>
<evidence type="ECO:0000256" key="2">
    <source>
        <dbReference type="ARBA" id="ARBA00022475"/>
    </source>
</evidence>
<comment type="function">
    <text evidence="7">Catalyzes the transfer of the diacylglyceryl group from phosphatidylglycerol to the sulfhydryl group of the N-terminal cysteine of a prolipoprotein, the first step in the formation of mature lipoproteins.</text>
</comment>
<comment type="catalytic activity">
    <reaction evidence="7">
        <text>L-cysteinyl-[prolipoprotein] + a 1,2-diacyl-sn-glycero-3-phospho-(1'-sn-glycerol) = an S-1,2-diacyl-sn-glyceryl-L-cysteinyl-[prolipoprotein] + sn-glycerol 1-phosphate + H(+)</text>
        <dbReference type="Rhea" id="RHEA:56712"/>
        <dbReference type="Rhea" id="RHEA-COMP:14679"/>
        <dbReference type="Rhea" id="RHEA-COMP:14680"/>
        <dbReference type="ChEBI" id="CHEBI:15378"/>
        <dbReference type="ChEBI" id="CHEBI:29950"/>
        <dbReference type="ChEBI" id="CHEBI:57685"/>
        <dbReference type="ChEBI" id="CHEBI:64716"/>
        <dbReference type="ChEBI" id="CHEBI:140658"/>
        <dbReference type="EC" id="2.5.1.145"/>
    </reaction>
</comment>
<feature type="transmembrane region" description="Helical" evidence="7">
    <location>
        <begin position="158"/>
        <end position="174"/>
    </location>
</feature>
<feature type="transmembrane region" description="Helical" evidence="7">
    <location>
        <begin position="216"/>
        <end position="235"/>
    </location>
</feature>
<feature type="transmembrane region" description="Helical" evidence="7">
    <location>
        <begin position="12"/>
        <end position="31"/>
    </location>
</feature>
<comment type="caution">
    <text evidence="8">The sequence shown here is derived from an EMBL/GenBank/DDBJ whole genome shotgun (WGS) entry which is preliminary data.</text>
</comment>
<dbReference type="EC" id="2.5.1.145" evidence="7"/>
<dbReference type="InterPro" id="IPR001640">
    <property type="entry name" value="Lgt"/>
</dbReference>
<dbReference type="GO" id="GO:0008961">
    <property type="term" value="F:phosphatidylglycerol-prolipoprotein diacylglyceryl transferase activity"/>
    <property type="evidence" value="ECO:0007669"/>
    <property type="project" value="UniProtKB-UniRule"/>
</dbReference>
<evidence type="ECO:0000313" key="8">
    <source>
        <dbReference type="EMBL" id="MBB6217269.1"/>
    </source>
</evidence>
<gene>
    <name evidence="7" type="primary">lgt</name>
    <name evidence="8" type="ORF">HNQ80_003388</name>
</gene>
<feature type="binding site" evidence="7">
    <location>
        <position position="130"/>
    </location>
    <ligand>
        <name>a 1,2-diacyl-sn-glycero-3-phospho-(1'-sn-glycerol)</name>
        <dbReference type="ChEBI" id="CHEBI:64716"/>
    </ligand>
</feature>
<keyword evidence="5 7" id="KW-1133">Transmembrane helix</keyword>
<reference evidence="8 9" key="1">
    <citation type="submission" date="2020-08" db="EMBL/GenBank/DDBJ databases">
        <title>Genomic Encyclopedia of Type Strains, Phase IV (KMG-IV): sequencing the most valuable type-strain genomes for metagenomic binning, comparative biology and taxonomic classification.</title>
        <authorList>
            <person name="Goeker M."/>
        </authorList>
    </citation>
    <scope>NUCLEOTIDE SEQUENCE [LARGE SCALE GENOMIC DNA]</scope>
    <source>
        <strain evidence="8 9">DSM 103526</strain>
    </source>
</reference>
<evidence type="ECO:0000256" key="3">
    <source>
        <dbReference type="ARBA" id="ARBA00022679"/>
    </source>
</evidence>
<keyword evidence="9" id="KW-1185">Reference proteome</keyword>
<dbReference type="NCBIfam" id="TIGR00544">
    <property type="entry name" value="lgt"/>
    <property type="match status" value="1"/>
</dbReference>
<dbReference type="UniPathway" id="UPA00664"/>
<evidence type="ECO:0000256" key="6">
    <source>
        <dbReference type="ARBA" id="ARBA00023136"/>
    </source>
</evidence>
<accession>A0A841L4E9</accession>
<dbReference type="Pfam" id="PF01790">
    <property type="entry name" value="LGT"/>
    <property type="match status" value="1"/>
</dbReference>
<dbReference type="GO" id="GO:0042158">
    <property type="term" value="P:lipoprotein biosynthetic process"/>
    <property type="evidence" value="ECO:0007669"/>
    <property type="project" value="UniProtKB-UniRule"/>
</dbReference>
<dbReference type="GO" id="GO:0005886">
    <property type="term" value="C:plasma membrane"/>
    <property type="evidence" value="ECO:0007669"/>
    <property type="project" value="UniProtKB-SubCell"/>
</dbReference>
<feature type="transmembrane region" description="Helical" evidence="7">
    <location>
        <begin position="85"/>
        <end position="103"/>
    </location>
</feature>
<protein>
    <recommendedName>
        <fullName evidence="7">Phosphatidylglycerol--prolipoprotein diacylglyceryl transferase</fullName>
        <ecNumber evidence="7">2.5.1.145</ecNumber>
    </recommendedName>
</protein>
<evidence type="ECO:0000256" key="7">
    <source>
        <dbReference type="HAMAP-Rule" id="MF_01147"/>
    </source>
</evidence>
<dbReference type="HAMAP" id="MF_01147">
    <property type="entry name" value="Lgt"/>
    <property type="match status" value="1"/>
</dbReference>
<organism evidence="8 9">
    <name type="scientific">Anaerosolibacter carboniphilus</name>
    <dbReference type="NCBI Taxonomy" id="1417629"/>
    <lineage>
        <taxon>Bacteria</taxon>
        <taxon>Bacillati</taxon>
        <taxon>Bacillota</taxon>
        <taxon>Clostridia</taxon>
        <taxon>Peptostreptococcales</taxon>
        <taxon>Thermotaleaceae</taxon>
        <taxon>Anaerosolibacter</taxon>
    </lineage>
</organism>
<feature type="transmembrane region" description="Helical" evidence="7">
    <location>
        <begin position="47"/>
        <end position="65"/>
    </location>
</feature>
<dbReference type="EMBL" id="JACHEN010000022">
    <property type="protein sequence ID" value="MBB6217269.1"/>
    <property type="molecule type" value="Genomic_DNA"/>
</dbReference>
<comment type="pathway">
    <text evidence="7">Protein modification; lipoprotein biosynthesis (diacylglyceryl transfer).</text>
</comment>
<feature type="transmembrane region" description="Helical" evidence="7">
    <location>
        <begin position="255"/>
        <end position="273"/>
    </location>
</feature>
<comment type="similarity">
    <text evidence="1 7">Belongs to the Lgt family.</text>
</comment>